<evidence type="ECO:0000256" key="2">
    <source>
        <dbReference type="ARBA" id="ARBA00009784"/>
    </source>
</evidence>
<evidence type="ECO:0000256" key="7">
    <source>
        <dbReference type="RuleBase" id="RU362048"/>
    </source>
</evidence>
<dbReference type="Proteomes" id="UP000199602">
    <property type="component" value="Unassembled WGS sequence"/>
</dbReference>
<evidence type="ECO:0000256" key="4">
    <source>
        <dbReference type="ARBA" id="ARBA00022692"/>
    </source>
</evidence>
<evidence type="ECO:0000313" key="8">
    <source>
        <dbReference type="EMBL" id="SDN49779.1"/>
    </source>
</evidence>
<name>A0A1H0BVW5_9BACT</name>
<comment type="similarity">
    <text evidence="2 7">Belongs to the UPF0056 (MarC) family.</text>
</comment>
<feature type="transmembrane region" description="Helical" evidence="7">
    <location>
        <begin position="72"/>
        <end position="91"/>
    </location>
</feature>
<evidence type="ECO:0000256" key="6">
    <source>
        <dbReference type="ARBA" id="ARBA00023136"/>
    </source>
</evidence>
<keyword evidence="6 7" id="KW-0472">Membrane</keyword>
<dbReference type="Pfam" id="PF01914">
    <property type="entry name" value="MarC"/>
    <property type="match status" value="1"/>
</dbReference>
<comment type="subcellular location">
    <subcellularLocation>
        <location evidence="1 7">Cell membrane</location>
        <topology evidence="1 7">Multi-pass membrane protein</topology>
    </subcellularLocation>
</comment>
<feature type="transmembrane region" description="Helical" evidence="7">
    <location>
        <begin position="173"/>
        <end position="191"/>
    </location>
</feature>
<protein>
    <recommendedName>
        <fullName evidence="7">UPF0056 membrane protein</fullName>
    </recommendedName>
</protein>
<feature type="transmembrane region" description="Helical" evidence="7">
    <location>
        <begin position="39"/>
        <end position="60"/>
    </location>
</feature>
<dbReference type="PANTHER" id="PTHR33508:SF1">
    <property type="entry name" value="UPF0056 MEMBRANE PROTEIN YHCE"/>
    <property type="match status" value="1"/>
</dbReference>
<reference evidence="8 9" key="1">
    <citation type="submission" date="2016-10" db="EMBL/GenBank/DDBJ databases">
        <authorList>
            <person name="de Groot N.N."/>
        </authorList>
    </citation>
    <scope>NUCLEOTIDE SEQUENCE [LARGE SCALE GENOMIC DNA]</scope>
    <source>
        <strain evidence="8 9">DSM 15269</strain>
    </source>
</reference>
<gene>
    <name evidence="8" type="ORF">SAMN04488516_102311</name>
</gene>
<accession>A0A1H0BVW5</accession>
<evidence type="ECO:0000313" key="9">
    <source>
        <dbReference type="Proteomes" id="UP000199602"/>
    </source>
</evidence>
<dbReference type="EMBL" id="FNIN01000002">
    <property type="protein sequence ID" value="SDN49779.1"/>
    <property type="molecule type" value="Genomic_DNA"/>
</dbReference>
<sequence>MENFWLSFVPLFIAVDPLGILPLFMALTQELSLEKLRQVAIQSVLTALVVAILFLLGGTYVLRLLGLSVADFMVSGGILLLIMSVVDLVSVEKKRRKVDPSDIGPVPLGVPIIAGPAVMTTSLLLMNEHGFWPTAIAVTINIGLVGIVFWFARSVYKFLGKNGARTISKLASLLLAAISVMIIRKGIMFYLK</sequence>
<feature type="transmembrane region" description="Helical" evidence="7">
    <location>
        <begin position="6"/>
        <end position="27"/>
    </location>
</feature>
<evidence type="ECO:0000256" key="1">
    <source>
        <dbReference type="ARBA" id="ARBA00004651"/>
    </source>
</evidence>
<keyword evidence="4 7" id="KW-0812">Transmembrane</keyword>
<dbReference type="InterPro" id="IPR002771">
    <property type="entry name" value="Multi_antbiot-R_MarC"/>
</dbReference>
<dbReference type="RefSeq" id="WP_092063722.1">
    <property type="nucleotide sequence ID" value="NZ_FNIN01000002.1"/>
</dbReference>
<dbReference type="GO" id="GO:0005886">
    <property type="term" value="C:plasma membrane"/>
    <property type="evidence" value="ECO:0007669"/>
    <property type="project" value="UniProtKB-SubCell"/>
</dbReference>
<dbReference type="AlphaFoldDB" id="A0A1H0BVW5"/>
<feature type="transmembrane region" description="Helical" evidence="7">
    <location>
        <begin position="131"/>
        <end position="152"/>
    </location>
</feature>
<dbReference type="OrthoDB" id="21094at2"/>
<proteinExistence type="inferred from homology"/>
<dbReference type="NCBIfam" id="TIGR00427">
    <property type="entry name" value="NAAT family transporter"/>
    <property type="match status" value="1"/>
</dbReference>
<feature type="transmembrane region" description="Helical" evidence="7">
    <location>
        <begin position="103"/>
        <end position="125"/>
    </location>
</feature>
<evidence type="ECO:0000256" key="5">
    <source>
        <dbReference type="ARBA" id="ARBA00022989"/>
    </source>
</evidence>
<dbReference type="STRING" id="206665.SAMN04488516_102311"/>
<organism evidence="8 9">
    <name type="scientific">Desulfonauticus submarinus</name>
    <dbReference type="NCBI Taxonomy" id="206665"/>
    <lineage>
        <taxon>Bacteria</taxon>
        <taxon>Pseudomonadati</taxon>
        <taxon>Thermodesulfobacteriota</taxon>
        <taxon>Desulfovibrionia</taxon>
        <taxon>Desulfovibrionales</taxon>
        <taxon>Desulfonauticaceae</taxon>
        <taxon>Desulfonauticus</taxon>
    </lineage>
</organism>
<evidence type="ECO:0000256" key="3">
    <source>
        <dbReference type="ARBA" id="ARBA00022475"/>
    </source>
</evidence>
<keyword evidence="3" id="KW-1003">Cell membrane</keyword>
<keyword evidence="5 7" id="KW-1133">Transmembrane helix</keyword>
<dbReference type="PANTHER" id="PTHR33508">
    <property type="entry name" value="UPF0056 MEMBRANE PROTEIN YHCE"/>
    <property type="match status" value="1"/>
</dbReference>
<keyword evidence="9" id="KW-1185">Reference proteome</keyword>